<feature type="transmembrane region" description="Helical" evidence="10">
    <location>
        <begin position="80"/>
        <end position="98"/>
    </location>
</feature>
<comment type="subcellular location">
    <subcellularLocation>
        <location evidence="1">Cell inner membrane</location>
        <topology evidence="1">Multi-pass membrane protein</topology>
    </subcellularLocation>
    <subcellularLocation>
        <location evidence="10">Cell membrane</location>
        <topology evidence="10">Multi-pass membrane protein</topology>
    </subcellularLocation>
</comment>
<dbReference type="Proteomes" id="UP000248729">
    <property type="component" value="Unassembled WGS sequence"/>
</dbReference>
<dbReference type="PANTHER" id="PTHR23515">
    <property type="entry name" value="HIGH-AFFINITY NITRATE TRANSPORTER 2.3"/>
    <property type="match status" value="1"/>
</dbReference>
<accession>A0A329EB26</accession>
<feature type="transmembrane region" description="Helical" evidence="10">
    <location>
        <begin position="136"/>
        <end position="158"/>
    </location>
</feature>
<keyword evidence="4 10" id="KW-1003">Cell membrane</keyword>
<evidence type="ECO:0000256" key="1">
    <source>
        <dbReference type="ARBA" id="ARBA00004429"/>
    </source>
</evidence>
<dbReference type="InterPro" id="IPR004737">
    <property type="entry name" value="NO3_transporter_NarK/NarU-like"/>
</dbReference>
<evidence type="ECO:0000256" key="10">
    <source>
        <dbReference type="RuleBase" id="RU366033"/>
    </source>
</evidence>
<dbReference type="GO" id="GO:0015113">
    <property type="term" value="F:nitrite transmembrane transporter activity"/>
    <property type="evidence" value="ECO:0007669"/>
    <property type="project" value="InterPro"/>
</dbReference>
<evidence type="ECO:0000256" key="8">
    <source>
        <dbReference type="ARBA" id="ARBA00023063"/>
    </source>
</evidence>
<dbReference type="InterPro" id="IPR036259">
    <property type="entry name" value="MFS_trans_sf"/>
</dbReference>
<evidence type="ECO:0000256" key="7">
    <source>
        <dbReference type="ARBA" id="ARBA00022989"/>
    </source>
</evidence>
<dbReference type="AlphaFoldDB" id="A0A329EB26"/>
<comment type="caution">
    <text evidence="11">The sequence shown here is derived from an EMBL/GenBank/DDBJ whole genome shotgun (WGS) entry which is preliminary data.</text>
</comment>
<dbReference type="GO" id="GO:0015291">
    <property type="term" value="F:secondary active transmembrane transporter activity"/>
    <property type="evidence" value="ECO:0007669"/>
    <property type="project" value="UniProtKB-ARBA"/>
</dbReference>
<evidence type="ECO:0000256" key="5">
    <source>
        <dbReference type="ARBA" id="ARBA00022519"/>
    </source>
</evidence>
<dbReference type="NCBIfam" id="TIGR00886">
    <property type="entry name" value="2A0108"/>
    <property type="match status" value="1"/>
</dbReference>
<keyword evidence="5" id="KW-0997">Cell inner membrane</keyword>
<dbReference type="InterPro" id="IPR011701">
    <property type="entry name" value="MFS"/>
</dbReference>
<evidence type="ECO:0000313" key="12">
    <source>
        <dbReference type="Proteomes" id="UP000248729"/>
    </source>
</evidence>
<dbReference type="Pfam" id="PF07690">
    <property type="entry name" value="MFS_1"/>
    <property type="match status" value="1"/>
</dbReference>
<feature type="transmembrane region" description="Helical" evidence="10">
    <location>
        <begin position="317"/>
        <end position="336"/>
    </location>
</feature>
<dbReference type="EMBL" id="QLTR01000006">
    <property type="protein sequence ID" value="RAS66241.1"/>
    <property type="molecule type" value="Genomic_DNA"/>
</dbReference>
<keyword evidence="3 10" id="KW-0813">Transport</keyword>
<keyword evidence="7 10" id="KW-1133">Transmembrane helix</keyword>
<organism evidence="11 12">
    <name type="scientific">Vibrio diazotrophicus</name>
    <dbReference type="NCBI Taxonomy" id="685"/>
    <lineage>
        <taxon>Bacteria</taxon>
        <taxon>Pseudomonadati</taxon>
        <taxon>Pseudomonadota</taxon>
        <taxon>Gammaproteobacteria</taxon>
        <taxon>Vibrionales</taxon>
        <taxon>Vibrionaceae</taxon>
        <taxon>Vibrio</taxon>
    </lineage>
</organism>
<feature type="transmembrane region" description="Helical" evidence="10">
    <location>
        <begin position="213"/>
        <end position="231"/>
    </location>
</feature>
<keyword evidence="9 10" id="KW-0472">Membrane</keyword>
<name>A0A329EB26_VIBDI</name>
<gene>
    <name evidence="11" type="ORF">DET48_10621</name>
</gene>
<comment type="similarity">
    <text evidence="2 10">Belongs to the major facilitator superfamily. Nitrate/nitrite porter (TC 2.A.1.8) family.</text>
</comment>
<feature type="transmembrane region" description="Helical" evidence="10">
    <location>
        <begin position="401"/>
        <end position="422"/>
    </location>
</feature>
<feature type="transmembrane region" description="Helical" evidence="10">
    <location>
        <begin position="44"/>
        <end position="68"/>
    </location>
</feature>
<feature type="transmembrane region" description="Helical" evidence="10">
    <location>
        <begin position="110"/>
        <end position="130"/>
    </location>
</feature>
<proteinExistence type="inferred from homology"/>
<evidence type="ECO:0000256" key="2">
    <source>
        <dbReference type="ARBA" id="ARBA00008432"/>
    </source>
</evidence>
<dbReference type="GeneID" id="29384472"/>
<feature type="transmembrane region" description="Helical" evidence="10">
    <location>
        <begin position="342"/>
        <end position="374"/>
    </location>
</feature>
<dbReference type="GO" id="GO:0042128">
    <property type="term" value="P:nitrate assimilation"/>
    <property type="evidence" value="ECO:0007669"/>
    <property type="project" value="UniProtKB-UniRule"/>
</dbReference>
<protein>
    <recommendedName>
        <fullName evidence="10">Nitrate/nitrite transporter</fullName>
    </recommendedName>
</protein>
<evidence type="ECO:0000256" key="3">
    <source>
        <dbReference type="ARBA" id="ARBA00022448"/>
    </source>
</evidence>
<feature type="transmembrane region" description="Helical" evidence="10">
    <location>
        <begin position="179"/>
        <end position="201"/>
    </location>
</feature>
<dbReference type="InterPro" id="IPR044772">
    <property type="entry name" value="NO3_transporter"/>
</dbReference>
<evidence type="ECO:0000256" key="6">
    <source>
        <dbReference type="ARBA" id="ARBA00022692"/>
    </source>
</evidence>
<feature type="transmembrane region" description="Helical" evidence="10">
    <location>
        <begin position="287"/>
        <end position="305"/>
    </location>
</feature>
<dbReference type="GO" id="GO:0005886">
    <property type="term" value="C:plasma membrane"/>
    <property type="evidence" value="ECO:0007669"/>
    <property type="project" value="UniProtKB-SubCell"/>
</dbReference>
<evidence type="ECO:0000256" key="4">
    <source>
        <dbReference type="ARBA" id="ARBA00022475"/>
    </source>
</evidence>
<feature type="transmembrane region" description="Helical" evidence="10">
    <location>
        <begin position="252"/>
        <end position="275"/>
    </location>
</feature>
<evidence type="ECO:0000256" key="9">
    <source>
        <dbReference type="ARBA" id="ARBA00023136"/>
    </source>
</evidence>
<keyword evidence="8 10" id="KW-0534">Nitrate assimilation</keyword>
<evidence type="ECO:0000313" key="11">
    <source>
        <dbReference type="EMBL" id="RAS66241.1"/>
    </source>
</evidence>
<feature type="transmembrane region" description="Helical" evidence="10">
    <location>
        <begin position="434"/>
        <end position="454"/>
    </location>
</feature>
<dbReference type="FunFam" id="1.20.1250.20:FF:000024">
    <property type="entry name" value="Nitrite extrusion protein NarK"/>
    <property type="match status" value="1"/>
</dbReference>
<dbReference type="Gene3D" id="1.20.1250.20">
    <property type="entry name" value="MFS general substrate transporter like domains"/>
    <property type="match status" value="1"/>
</dbReference>
<dbReference type="GO" id="GO:0015112">
    <property type="term" value="F:nitrate transmembrane transporter activity"/>
    <property type="evidence" value="ECO:0007669"/>
    <property type="project" value="UniProtKB-UniRule"/>
</dbReference>
<dbReference type="SUPFAM" id="SSF103473">
    <property type="entry name" value="MFS general substrate transporter"/>
    <property type="match status" value="1"/>
</dbReference>
<sequence>MSINIDTKDMESSGRVSAHSIKQWFPEDRQFWLSQGQYIAKRNLWISIPCLLLSFCVWMIFSAVAVNLPKVGFSFSTEQLFLLTALPSVSGAIGRIPYSFTISIFGGRRWTAFSTLMLVVPMVWLGIAISNPHTSYSTFVMIALLCGLGGANFASSMANISFFYPKEMQGSALGLNGGLGNLGVSVMQLVVPIAISVQWFTSQSEGPHLQNAAWIWVPLILLFSLISWFGMNDIENAKASFKEQVKVLKQGHLWLMSLLYLSAFGSFIGFSAGFAMLSQTQFPEVEVLKFAFIGPLIGALMRPVGGAWSDKFGGIKVTFLNFVLMALLTVLIFFTIPSESTSGSFVIFLIIFMGLFACSGIGSGSTFQMIAVLFRRIVTQQARMAGLDEETITRKTGTDTAAALGFISAIGAFGGFFIPQAFGLSLSLTGSASSALILFLFFYVVCSIITWFVYGRNIENGYATKK</sequence>
<keyword evidence="6 10" id="KW-0812">Transmembrane</keyword>
<dbReference type="RefSeq" id="WP_269467197.1">
    <property type="nucleotide sequence ID" value="NZ_QLTR01000006.1"/>
</dbReference>
<reference evidence="11 12" key="1">
    <citation type="submission" date="2018-06" db="EMBL/GenBank/DDBJ databases">
        <title>Freshwater and sediment microbial communities from various areas in North America, analyzing microbe dynamics in response to fracking.</title>
        <authorList>
            <person name="Lamendella R."/>
        </authorList>
    </citation>
    <scope>NUCLEOTIDE SEQUENCE [LARGE SCALE GENOMIC DNA]</scope>
    <source>
        <strain evidence="11 12">99A</strain>
    </source>
</reference>
<dbReference type="CDD" id="cd17341">
    <property type="entry name" value="MFS_NRT2_like"/>
    <property type="match status" value="1"/>
</dbReference>